<reference evidence="2" key="1">
    <citation type="journal article" date="2019" name="Int. J. Syst. Evol. Microbiol.">
        <title>The Global Catalogue of Microorganisms (GCM) 10K type strain sequencing project: providing services to taxonomists for standard genome sequencing and annotation.</title>
        <authorList>
            <consortium name="The Broad Institute Genomics Platform"/>
            <consortium name="The Broad Institute Genome Sequencing Center for Infectious Disease"/>
            <person name="Wu L."/>
            <person name="Ma J."/>
        </authorList>
    </citation>
    <scope>NUCLEOTIDE SEQUENCE [LARGE SCALE GENOMIC DNA]</scope>
    <source>
        <strain evidence="2">CCM 7491</strain>
    </source>
</reference>
<name>A0ABV7NNH0_9SPHN</name>
<protein>
    <submittedName>
        <fullName evidence="1">Uncharacterized protein</fullName>
    </submittedName>
</protein>
<dbReference type="RefSeq" id="WP_380799390.1">
    <property type="nucleotide sequence ID" value="NZ_JBHRVU010000007.1"/>
</dbReference>
<gene>
    <name evidence="1" type="ORF">ACFOKF_25470</name>
</gene>
<sequence length="101" mass="10938">MTTRCRLSFIGTGAFVPNALNLPSQAALNGVFAQYGVTNPINRTLNLGFNNDGTLFVQTARSITRGQRPTPMPWSAAMCACRGPQLQILNAFERKSAFCQG</sequence>
<evidence type="ECO:0000313" key="1">
    <source>
        <dbReference type="EMBL" id="MFC3444490.1"/>
    </source>
</evidence>
<dbReference type="EMBL" id="JBHRVU010000007">
    <property type="protein sequence ID" value="MFC3444490.1"/>
    <property type="molecule type" value="Genomic_DNA"/>
</dbReference>
<comment type="caution">
    <text evidence="1">The sequence shown here is derived from an EMBL/GenBank/DDBJ whole genome shotgun (WGS) entry which is preliminary data.</text>
</comment>
<proteinExistence type="predicted"/>
<evidence type="ECO:0000313" key="2">
    <source>
        <dbReference type="Proteomes" id="UP001595681"/>
    </source>
</evidence>
<dbReference type="Proteomes" id="UP001595681">
    <property type="component" value="Unassembled WGS sequence"/>
</dbReference>
<keyword evidence="2" id="KW-1185">Reference proteome</keyword>
<organism evidence="1 2">
    <name type="scientific">Sphingobium rhizovicinum</name>
    <dbReference type="NCBI Taxonomy" id="432308"/>
    <lineage>
        <taxon>Bacteria</taxon>
        <taxon>Pseudomonadati</taxon>
        <taxon>Pseudomonadota</taxon>
        <taxon>Alphaproteobacteria</taxon>
        <taxon>Sphingomonadales</taxon>
        <taxon>Sphingomonadaceae</taxon>
        <taxon>Sphingobium</taxon>
    </lineage>
</organism>
<accession>A0ABV7NNH0</accession>